<evidence type="ECO:0000313" key="3">
    <source>
        <dbReference type="Proteomes" id="UP001396898"/>
    </source>
</evidence>
<feature type="compositionally biased region" description="Low complexity" evidence="1">
    <location>
        <begin position="368"/>
        <end position="384"/>
    </location>
</feature>
<reference evidence="2 3" key="1">
    <citation type="submission" date="2023-01" db="EMBL/GenBank/DDBJ databases">
        <title>Analysis of 21 Apiospora genomes using comparative genomics revels a genus with tremendous synthesis potential of carbohydrate active enzymes and secondary metabolites.</title>
        <authorList>
            <person name="Sorensen T."/>
        </authorList>
    </citation>
    <scope>NUCLEOTIDE SEQUENCE [LARGE SCALE GENOMIC DNA]</scope>
    <source>
        <strain evidence="2 3">CBS 20057</strain>
    </source>
</reference>
<feature type="compositionally biased region" description="Polar residues" evidence="1">
    <location>
        <begin position="220"/>
        <end position="233"/>
    </location>
</feature>
<feature type="compositionally biased region" description="Low complexity" evidence="1">
    <location>
        <begin position="152"/>
        <end position="170"/>
    </location>
</feature>
<proteinExistence type="predicted"/>
<feature type="compositionally biased region" description="Low complexity" evidence="1">
    <location>
        <begin position="120"/>
        <end position="133"/>
    </location>
</feature>
<feature type="compositionally biased region" description="Low complexity" evidence="1">
    <location>
        <begin position="314"/>
        <end position="345"/>
    </location>
</feature>
<organism evidence="2 3">
    <name type="scientific">Apiospora marii</name>
    <dbReference type="NCBI Taxonomy" id="335849"/>
    <lineage>
        <taxon>Eukaryota</taxon>
        <taxon>Fungi</taxon>
        <taxon>Dikarya</taxon>
        <taxon>Ascomycota</taxon>
        <taxon>Pezizomycotina</taxon>
        <taxon>Sordariomycetes</taxon>
        <taxon>Xylariomycetidae</taxon>
        <taxon>Amphisphaeriales</taxon>
        <taxon>Apiosporaceae</taxon>
        <taxon>Apiospora</taxon>
    </lineage>
</organism>
<feature type="compositionally biased region" description="Low complexity" evidence="1">
    <location>
        <begin position="577"/>
        <end position="590"/>
    </location>
</feature>
<feature type="compositionally biased region" description="Basic and acidic residues" evidence="1">
    <location>
        <begin position="425"/>
        <end position="437"/>
    </location>
</feature>
<feature type="compositionally biased region" description="Basic and acidic residues" evidence="1">
    <location>
        <begin position="183"/>
        <end position="202"/>
    </location>
</feature>
<feature type="compositionally biased region" description="Low complexity" evidence="1">
    <location>
        <begin position="398"/>
        <end position="410"/>
    </location>
</feature>
<dbReference type="Proteomes" id="UP001396898">
    <property type="component" value="Unassembled WGS sequence"/>
</dbReference>
<gene>
    <name evidence="2" type="ORF">PG991_004487</name>
</gene>
<keyword evidence="3" id="KW-1185">Reference proteome</keyword>
<evidence type="ECO:0008006" key="4">
    <source>
        <dbReference type="Google" id="ProtNLM"/>
    </source>
</evidence>
<feature type="compositionally biased region" description="Pro residues" evidence="1">
    <location>
        <begin position="39"/>
        <end position="52"/>
    </location>
</feature>
<evidence type="ECO:0000313" key="2">
    <source>
        <dbReference type="EMBL" id="KAK8027431.1"/>
    </source>
</evidence>
<sequence>MDTASLQTPRTGRSRFSKALPAPPPGLPDAGLNISNTASPPPPPPPPPPGPFKIPRKPPSLSHIPSPTAAFPPRKSSVGARLNLTQVVTPPLPALPPLQKELPTTPKKMNAIPRKAVGQPPAAVSATASVAAPELAPQGKDASTPRKLKRMSSISSILSAYSSASNISQDSAHRSSQGSIATKDSEPSLSPERDAVDPRAKLFETLGDYSGNPHADELPNANSQTENGQQQSGPPVPAKDTKRAGSPTLGLPANPRGGLPATPRSAKAINGETVSSSTTPAPANLRNTSPLTAPATPETASPPPRSSKLETISPATPAPANARATPPLTTPHDPEAASSSPSAPANGTQPLWQRRASKSDASIKVPDLTLTVSHGSTGTTSLTSQPLNGPPVPSKTESPLPLKSSSGLPGRNIRPAPPPPTKAPASKDLDKEEEMKKLAASVRAVAKWGSGSGSPKQEENKAPTPGPAAGSSPSIAPARDGNMQKGAVVEKRSQDFVSPLSSPEVHPSSQRGQQGASQAATGHPSTAQNSDGRDQPSQPQMPRDGQSMPRQRGDMSRSNEQQSMKSPIHQRSHEQLEQQQQQQPQALASQKSNSSLDEASPTASTLGGRRLLAPNGAPAPRTRPSLSMVGEEVSFTEPTPLTDGQQTELTNAIMLFRRHDRPVADEYPVLNAPPLRPCHLQCLGDHQGFIRTKNAVHSIACATCHAEDREPRYVCTTCSVRVCLRCRDLLEKHKDTAVVLDLIQGGGQAAGAAGAA</sequence>
<feature type="compositionally biased region" description="Low complexity" evidence="1">
    <location>
        <begin position="508"/>
        <end position="522"/>
    </location>
</feature>
<feature type="region of interest" description="Disordered" evidence="1">
    <location>
        <begin position="1"/>
        <end position="625"/>
    </location>
</feature>
<evidence type="ECO:0000256" key="1">
    <source>
        <dbReference type="SAM" id="MobiDB-lite"/>
    </source>
</evidence>
<feature type="compositionally biased region" description="Low complexity" evidence="1">
    <location>
        <begin position="288"/>
        <end position="299"/>
    </location>
</feature>
<feature type="compositionally biased region" description="Polar residues" evidence="1">
    <location>
        <begin position="1"/>
        <end position="11"/>
    </location>
</feature>
<feature type="compositionally biased region" description="Low complexity" evidence="1">
    <location>
        <begin position="467"/>
        <end position="478"/>
    </location>
</feature>
<accession>A0ABR1S6K1</accession>
<feature type="compositionally biased region" description="Polar residues" evidence="1">
    <location>
        <begin position="523"/>
        <end position="540"/>
    </location>
</feature>
<name>A0ABR1S6K1_9PEZI</name>
<comment type="caution">
    <text evidence="2">The sequence shown here is derived from an EMBL/GenBank/DDBJ whole genome shotgun (WGS) entry which is preliminary data.</text>
</comment>
<dbReference type="EMBL" id="JAQQWI010000007">
    <property type="protein sequence ID" value="KAK8027431.1"/>
    <property type="molecule type" value="Genomic_DNA"/>
</dbReference>
<feature type="compositionally biased region" description="Polar residues" evidence="1">
    <location>
        <begin position="591"/>
        <end position="605"/>
    </location>
</feature>
<protein>
    <recommendedName>
        <fullName evidence="4">B box-type domain-containing protein</fullName>
    </recommendedName>
</protein>
<feature type="compositionally biased region" description="Polar residues" evidence="1">
    <location>
        <begin position="272"/>
        <end position="287"/>
    </location>
</feature>